<name>A0A7H9AWJ3_ZYGMR</name>
<dbReference type="RefSeq" id="XP_037142506.1">
    <property type="nucleotide sequence ID" value="XM_037286611.1"/>
</dbReference>
<dbReference type="Gene3D" id="1.25.40.20">
    <property type="entry name" value="Ankyrin repeat-containing domain"/>
    <property type="match status" value="1"/>
</dbReference>
<dbReference type="SUPFAM" id="SSF48403">
    <property type="entry name" value="Ankyrin repeat"/>
    <property type="match status" value="1"/>
</dbReference>
<dbReference type="SMART" id="SM00248">
    <property type="entry name" value="ANK"/>
    <property type="match status" value="2"/>
</dbReference>
<gene>
    <name evidence="4" type="ORF">HG535_0A07200</name>
</gene>
<feature type="repeat" description="ANK" evidence="3">
    <location>
        <begin position="33"/>
        <end position="66"/>
    </location>
</feature>
<dbReference type="PANTHER" id="PTHR24171">
    <property type="entry name" value="ANKYRIN REPEAT DOMAIN-CONTAINING PROTEIN 39-RELATED"/>
    <property type="match status" value="1"/>
</dbReference>
<dbReference type="GeneID" id="59234414"/>
<dbReference type="PROSITE" id="PS50297">
    <property type="entry name" value="ANK_REP_REGION"/>
    <property type="match status" value="1"/>
</dbReference>
<evidence type="ECO:0000313" key="5">
    <source>
        <dbReference type="Proteomes" id="UP000509704"/>
    </source>
</evidence>
<dbReference type="InterPro" id="IPR002110">
    <property type="entry name" value="Ankyrin_rpt"/>
</dbReference>
<proteinExistence type="predicted"/>
<dbReference type="KEGG" id="zmk:HG535_0A07200"/>
<reference evidence="4 5" key="1">
    <citation type="submission" date="2020-07" db="EMBL/GenBank/DDBJ databases">
        <title>The yeast mating-type switching endonuclease HO is a domesticated member of an unorthodox homing genetic element family.</title>
        <authorList>
            <person name="Coughlan A.Y."/>
            <person name="Lombardi L."/>
            <person name="Braun-Galleani S."/>
            <person name="Martos A.R."/>
            <person name="Galeote V."/>
            <person name="Bigey F."/>
            <person name="Dequin S."/>
            <person name="Byrne K.P."/>
            <person name="Wolfe K.H."/>
        </authorList>
    </citation>
    <scope>NUCLEOTIDE SEQUENCE [LARGE SCALE GENOMIC DNA]</scope>
    <source>
        <strain evidence="4 5">NRRL Y-6702</strain>
    </source>
</reference>
<keyword evidence="5" id="KW-1185">Reference proteome</keyword>
<dbReference type="InterPro" id="IPR036770">
    <property type="entry name" value="Ankyrin_rpt-contain_sf"/>
</dbReference>
<dbReference type="AlphaFoldDB" id="A0A7H9AWJ3"/>
<sequence>MNIWIAASDGKQEVVEQLLAQGSGIDSNVKDPNGYTPVHAAAAYGHIELLKKLCKDYNGDINVRDGDGDTPLHHCEDLNTAKVIVEDLGADTTLTNNEKKTALQSFEEDGEFPDLINYMKSISGIPQEQDSLGIDVSQLNEFKNSIRYTLENDPVDESDPESLARRQKLEAIIQGDNAEQELENYIRDIIRNQLMPQDDDPQGTKRRK</sequence>
<dbReference type="Proteomes" id="UP000509704">
    <property type="component" value="Chromosome 1"/>
</dbReference>
<evidence type="ECO:0000256" key="3">
    <source>
        <dbReference type="PROSITE-ProRule" id="PRU00023"/>
    </source>
</evidence>
<dbReference type="OrthoDB" id="19174at2759"/>
<dbReference type="PROSITE" id="PS50088">
    <property type="entry name" value="ANK_REPEAT"/>
    <property type="match status" value="1"/>
</dbReference>
<keyword evidence="2 3" id="KW-0040">ANK repeat</keyword>
<evidence type="ECO:0000256" key="2">
    <source>
        <dbReference type="ARBA" id="ARBA00023043"/>
    </source>
</evidence>
<dbReference type="EMBL" id="CP058604">
    <property type="protein sequence ID" value="QLG70778.1"/>
    <property type="molecule type" value="Genomic_DNA"/>
</dbReference>
<evidence type="ECO:0000256" key="1">
    <source>
        <dbReference type="ARBA" id="ARBA00022737"/>
    </source>
</evidence>
<accession>A0A7H9AWJ3</accession>
<dbReference type="Pfam" id="PF12796">
    <property type="entry name" value="Ank_2"/>
    <property type="match status" value="1"/>
</dbReference>
<evidence type="ECO:0000313" key="4">
    <source>
        <dbReference type="EMBL" id="QLG70778.1"/>
    </source>
</evidence>
<keyword evidence="1" id="KW-0677">Repeat</keyword>
<organism evidence="4 5">
    <name type="scientific">Zygotorulaspora mrakii</name>
    <name type="common">Zygosaccharomyces mrakii</name>
    <dbReference type="NCBI Taxonomy" id="42260"/>
    <lineage>
        <taxon>Eukaryota</taxon>
        <taxon>Fungi</taxon>
        <taxon>Dikarya</taxon>
        <taxon>Ascomycota</taxon>
        <taxon>Saccharomycotina</taxon>
        <taxon>Saccharomycetes</taxon>
        <taxon>Saccharomycetales</taxon>
        <taxon>Saccharomycetaceae</taxon>
        <taxon>Zygotorulaspora</taxon>
    </lineage>
</organism>
<protein>
    <submittedName>
        <fullName evidence="4">Uncharacterized protein</fullName>
    </submittedName>
</protein>